<dbReference type="PhylomeDB" id="Q9GUE4"/>
<feature type="transmembrane region" description="Helical" evidence="1">
    <location>
        <begin position="42"/>
        <end position="62"/>
    </location>
</feature>
<protein>
    <submittedName>
        <fullName evidence="2">Seven TM Receptor</fullName>
    </submittedName>
</protein>
<dbReference type="GO" id="GO:0005886">
    <property type="term" value="C:plasma membrane"/>
    <property type="evidence" value="ECO:0000318"/>
    <property type="project" value="GO_Central"/>
</dbReference>
<keyword evidence="1" id="KW-0812">Transmembrane</keyword>
<dbReference type="GeneID" id="192044"/>
<dbReference type="UCSC" id="C50H11.9">
    <property type="organism name" value="c. elegans"/>
</dbReference>
<feature type="transmembrane region" description="Helical" evidence="1">
    <location>
        <begin position="245"/>
        <end position="275"/>
    </location>
</feature>
<reference evidence="2 3" key="1">
    <citation type="journal article" date="1998" name="Science">
        <title>Genome sequence of the nematode C. elegans: a platform for investigating biology.</title>
        <authorList>
            <consortium name="The C. elegans sequencing consortium"/>
            <person name="Sulson J.E."/>
            <person name="Waterston R."/>
        </authorList>
    </citation>
    <scope>NUCLEOTIDE SEQUENCE [LARGE SCALE GENOMIC DNA]</scope>
    <source>
        <strain evidence="2 3">Bristol N2</strain>
    </source>
</reference>
<dbReference type="AlphaFoldDB" id="Q9GUE4"/>
<dbReference type="Proteomes" id="UP000001940">
    <property type="component" value="Chromosome V"/>
</dbReference>
<dbReference type="EMBL" id="BX284605">
    <property type="protein sequence ID" value="CCD67806.1"/>
    <property type="molecule type" value="Genomic_DNA"/>
</dbReference>
<dbReference type="HOGENOM" id="CLU_036335_2_0_1"/>
<feature type="transmembrane region" description="Helical" evidence="1">
    <location>
        <begin position="129"/>
        <end position="151"/>
    </location>
</feature>
<dbReference type="GO" id="GO:0038022">
    <property type="term" value="F:G protein-coupled olfactory receptor activity"/>
    <property type="evidence" value="ECO:0000318"/>
    <property type="project" value="GO_Central"/>
</dbReference>
<dbReference type="AGR" id="WB:WBGene00006271"/>
<feature type="transmembrane region" description="Helical" evidence="1">
    <location>
        <begin position="281"/>
        <end position="299"/>
    </location>
</feature>
<dbReference type="Pfam" id="PF10326">
    <property type="entry name" value="7TM_GPCR_Str"/>
    <property type="match status" value="1"/>
</dbReference>
<proteinExistence type="predicted"/>
<feature type="transmembrane region" description="Helical" evidence="1">
    <location>
        <begin position="200"/>
        <end position="224"/>
    </location>
</feature>
<feature type="transmembrane region" description="Helical" evidence="1">
    <location>
        <begin position="91"/>
        <end position="117"/>
    </location>
</feature>
<dbReference type="OMA" id="CSMFGVS"/>
<gene>
    <name evidence="2 4" type="primary">str-244</name>
    <name evidence="4" type="ORF">C50H11.9</name>
    <name evidence="2" type="ORF">CELE_C50H11.9</name>
</gene>
<dbReference type="eggNOG" id="ENOG502TFPH">
    <property type="taxonomic scope" value="Eukaryota"/>
</dbReference>
<dbReference type="PANTHER" id="PTHR22943:SF65">
    <property type="entry name" value="SEVEN TM RECEPTOR"/>
    <property type="match status" value="1"/>
</dbReference>
<keyword evidence="3" id="KW-1185">Reference proteome</keyword>
<evidence type="ECO:0000313" key="2">
    <source>
        <dbReference type="EMBL" id="CCD67806.1"/>
    </source>
</evidence>
<feature type="transmembrane region" description="Helical" evidence="1">
    <location>
        <begin position="13"/>
        <end position="30"/>
    </location>
</feature>
<keyword evidence="1" id="KW-1133">Transmembrane helix</keyword>
<sequence length="333" mass="38168">MSWSSVQYEFQKTLTPFALIINLILIQLIWHKSPKAIGFYKYLMMYISIFEIIYSVLDILAAPDFFSHDSIFIVITSSERMLVPQFFQVPFTNIFCSMFGVSLVIFVIHFIYRYLAITNSNFQKPSRKLAIWFIIPIFYGILWSSLLLIFFRPSQETDAILKETYLLERNSTLSEITYFGFNYWIQNDQGREVLNLKASVGMILIMTLVTSSISTILIFGTLCYRKLGTLVQVSRNSTQYRQLQLQLLNSLVGQALVPAFLMLAPASIVFSIPFFHAGNELMGALLGITISMYPVLDPLPTMFVIKSYREAIFKCFRKTTTVHAEAVVTTLAL</sequence>
<dbReference type="GO" id="GO:0007186">
    <property type="term" value="P:G protein-coupled receptor signaling pathway"/>
    <property type="evidence" value="ECO:0000318"/>
    <property type="project" value="GO_Central"/>
</dbReference>
<dbReference type="SUPFAM" id="SSF81321">
    <property type="entry name" value="Family A G protein-coupled receptor-like"/>
    <property type="match status" value="1"/>
</dbReference>
<dbReference type="KEGG" id="cel:CELE_C50H11.9"/>
<evidence type="ECO:0000313" key="4">
    <source>
        <dbReference type="WormBase" id="C50H11.9"/>
    </source>
</evidence>
<dbReference type="FunCoup" id="Q9GUE4">
    <property type="interactions" value="6"/>
</dbReference>
<evidence type="ECO:0000313" key="3">
    <source>
        <dbReference type="Proteomes" id="UP000001940"/>
    </source>
</evidence>
<dbReference type="OrthoDB" id="5859535at2759"/>
<evidence type="ECO:0000256" key="1">
    <source>
        <dbReference type="SAM" id="Phobius"/>
    </source>
</evidence>
<dbReference type="RefSeq" id="NP_503833.1">
    <property type="nucleotide sequence ID" value="NM_071432.2"/>
</dbReference>
<name>Q9GUE4_CAEEL</name>
<dbReference type="InterPro" id="IPR019428">
    <property type="entry name" value="7TM_GPCR_serpentine_rcpt_Str"/>
</dbReference>
<dbReference type="GO" id="GO:0042048">
    <property type="term" value="P:olfactory behavior"/>
    <property type="evidence" value="ECO:0000318"/>
    <property type="project" value="GO_Central"/>
</dbReference>
<organism evidence="2 3">
    <name type="scientific">Caenorhabditis elegans</name>
    <dbReference type="NCBI Taxonomy" id="6239"/>
    <lineage>
        <taxon>Eukaryota</taxon>
        <taxon>Metazoa</taxon>
        <taxon>Ecdysozoa</taxon>
        <taxon>Nematoda</taxon>
        <taxon>Chromadorea</taxon>
        <taxon>Rhabditida</taxon>
        <taxon>Rhabditina</taxon>
        <taxon>Rhabditomorpha</taxon>
        <taxon>Rhabditoidea</taxon>
        <taxon>Rhabditidae</taxon>
        <taxon>Peloderinae</taxon>
        <taxon>Caenorhabditis</taxon>
    </lineage>
</organism>
<dbReference type="PANTHER" id="PTHR22943">
    <property type="entry name" value="7-TRANSMEMBRANE DOMAIN RECEPTOR C.ELEGANS"/>
    <property type="match status" value="1"/>
</dbReference>
<accession>Q9GUE4</accession>
<dbReference type="PaxDb" id="6239-C50H11.9"/>
<dbReference type="WormBase" id="C50H11.9">
    <property type="protein sequence ID" value="CE25822"/>
    <property type="gene ID" value="WBGene00006271"/>
    <property type="gene designation" value="str-244"/>
</dbReference>
<keyword evidence="1" id="KW-0472">Membrane</keyword>
<keyword evidence="2" id="KW-0675">Receptor</keyword>
<dbReference type="InParanoid" id="Q9GUE4"/>
<dbReference type="CTD" id="192044"/>